<keyword evidence="3" id="KW-1185">Reference proteome</keyword>
<evidence type="ECO:0000313" key="2">
    <source>
        <dbReference type="EMBL" id="KAL3776087.1"/>
    </source>
</evidence>
<dbReference type="EMBL" id="JALLPJ020001118">
    <property type="protein sequence ID" value="KAL3776087.1"/>
    <property type="molecule type" value="Genomic_DNA"/>
</dbReference>
<evidence type="ECO:0000313" key="3">
    <source>
        <dbReference type="Proteomes" id="UP001530400"/>
    </source>
</evidence>
<organism evidence="2 3">
    <name type="scientific">Cyclotella atomus</name>
    <dbReference type="NCBI Taxonomy" id="382360"/>
    <lineage>
        <taxon>Eukaryota</taxon>
        <taxon>Sar</taxon>
        <taxon>Stramenopiles</taxon>
        <taxon>Ochrophyta</taxon>
        <taxon>Bacillariophyta</taxon>
        <taxon>Coscinodiscophyceae</taxon>
        <taxon>Thalassiosirophycidae</taxon>
        <taxon>Stephanodiscales</taxon>
        <taxon>Stephanodiscaceae</taxon>
        <taxon>Cyclotella</taxon>
    </lineage>
</organism>
<sequence>MKLQNTASFLVLLAAPASVSSSSSTSSLIHCLLNADPSAHSSCCTAADDSSSPICKYLACEMGELPPDQCSCSTLTSFCGEVQQADNVVVPPICEPSLECCSVDENTGESSASNEEFQSCMAEAAGEMEPTSFLELNSHLVEEKKVAEKPAVVGAVMEENASYRVGGVSMVAVAAFGAAFHLL</sequence>
<keyword evidence="1" id="KW-0732">Signal</keyword>
<dbReference type="AlphaFoldDB" id="A0ABD3NJS0"/>
<comment type="caution">
    <text evidence="2">The sequence shown here is derived from an EMBL/GenBank/DDBJ whole genome shotgun (WGS) entry which is preliminary data.</text>
</comment>
<feature type="signal peptide" evidence="1">
    <location>
        <begin position="1"/>
        <end position="21"/>
    </location>
</feature>
<evidence type="ECO:0000256" key="1">
    <source>
        <dbReference type="SAM" id="SignalP"/>
    </source>
</evidence>
<gene>
    <name evidence="2" type="ORF">ACHAWO_007371</name>
</gene>
<name>A0ABD3NJS0_9STRA</name>
<evidence type="ECO:0008006" key="4">
    <source>
        <dbReference type="Google" id="ProtNLM"/>
    </source>
</evidence>
<proteinExistence type="predicted"/>
<protein>
    <recommendedName>
        <fullName evidence="4">Extracellular membrane protein CFEM domain-containing protein</fullName>
    </recommendedName>
</protein>
<accession>A0ABD3NJS0</accession>
<reference evidence="2 3" key="1">
    <citation type="submission" date="2024-10" db="EMBL/GenBank/DDBJ databases">
        <title>Updated reference genomes for cyclostephanoid diatoms.</title>
        <authorList>
            <person name="Roberts W.R."/>
            <person name="Alverson A.J."/>
        </authorList>
    </citation>
    <scope>NUCLEOTIDE SEQUENCE [LARGE SCALE GENOMIC DNA]</scope>
    <source>
        <strain evidence="2 3">AJA010-31</strain>
    </source>
</reference>
<dbReference type="Proteomes" id="UP001530400">
    <property type="component" value="Unassembled WGS sequence"/>
</dbReference>
<feature type="chain" id="PRO_5044751817" description="Extracellular membrane protein CFEM domain-containing protein" evidence="1">
    <location>
        <begin position="22"/>
        <end position="183"/>
    </location>
</feature>